<keyword evidence="2 7" id="KW-0812">Transmembrane</keyword>
<feature type="compositionally biased region" description="Low complexity" evidence="6">
    <location>
        <begin position="76"/>
        <end position="99"/>
    </location>
</feature>
<evidence type="ECO:0000256" key="4">
    <source>
        <dbReference type="ARBA" id="ARBA00023136"/>
    </source>
</evidence>
<organism evidence="9 10">
    <name type="scientific">Diacronema lutheri</name>
    <name type="common">Unicellular marine alga</name>
    <name type="synonym">Monochrysis lutheri</name>
    <dbReference type="NCBI Taxonomy" id="2081491"/>
    <lineage>
        <taxon>Eukaryota</taxon>
        <taxon>Haptista</taxon>
        <taxon>Haptophyta</taxon>
        <taxon>Pavlovophyceae</taxon>
        <taxon>Pavlovales</taxon>
        <taxon>Pavlovaceae</taxon>
        <taxon>Diacronema</taxon>
    </lineage>
</organism>
<proteinExistence type="predicted"/>
<keyword evidence="5" id="KW-0175">Coiled coil</keyword>
<accession>A0A8J5XSH9</accession>
<feature type="transmembrane region" description="Helical" evidence="7">
    <location>
        <begin position="342"/>
        <end position="364"/>
    </location>
</feature>
<dbReference type="InterPro" id="IPR027359">
    <property type="entry name" value="Volt_channel_dom_sf"/>
</dbReference>
<keyword evidence="3 7" id="KW-1133">Transmembrane helix</keyword>
<dbReference type="AlphaFoldDB" id="A0A8J5XSH9"/>
<comment type="caution">
    <text evidence="9">The sequence shown here is derived from an EMBL/GenBank/DDBJ whole genome shotgun (WGS) entry which is preliminary data.</text>
</comment>
<evidence type="ECO:0000256" key="3">
    <source>
        <dbReference type="ARBA" id="ARBA00022989"/>
    </source>
</evidence>
<dbReference type="Gene3D" id="1.20.120.350">
    <property type="entry name" value="Voltage-gated potassium channels. Chain C"/>
    <property type="match status" value="1"/>
</dbReference>
<sequence length="585" mass="62661">MAVAAVHAAVAARREQEHADAPAILRSSRPSGADLLDGIEVARLTSRPSSQQRAGAQHELLPPGKGELGARRSSRSGESNGSKRNSRADAAPDTPTAPAVGAVQPRGAPDAPLDQPPTAVELTRGPVHRRGSARWYQALSRRYYETHAAQLVVAALIAANFAVSLVQAQVSTRASAADVLVFAGFEWFFTVAFTIELVWNMLSHWCFAFWSSGWNLFDFVIVSIAWLAIFLEQLPGVSVLRLFRAFRVFRLFRRVESLRSIIEGVFKSLPAVGNAFAVLAILMGIWSIIGVEFFAPFAPQHFGTFARAMLTTWQMMTLDGWADIARPLIYGSNAQNLIAGPIYFVSYTFVAAVVMANVVIAILLDNYLLAIDRQNDERDELRALQLERAEQAALDARRALLREQEVPIKTLEATDAAEHAPAIIASVIADLCEERLLQRLPRDELLDLAAVLCASPLTRATLLRHAHNKVLEGKALAGTTAGELLCAFAALHERDAASAAPPAAASRGGARDGEGTAALPASGPAAADAGAHCMCAAAAAAAAPVALEPLANGARGEGRINLERGRFEAVSFGEPSPRQSERTPV</sequence>
<dbReference type="Proteomes" id="UP000751190">
    <property type="component" value="Unassembled WGS sequence"/>
</dbReference>
<dbReference type="Pfam" id="PF00520">
    <property type="entry name" value="Ion_trans"/>
    <property type="match status" value="1"/>
</dbReference>
<feature type="coiled-coil region" evidence="5">
    <location>
        <begin position="364"/>
        <end position="406"/>
    </location>
</feature>
<evidence type="ECO:0000256" key="7">
    <source>
        <dbReference type="SAM" id="Phobius"/>
    </source>
</evidence>
<feature type="transmembrane region" description="Helical" evidence="7">
    <location>
        <begin position="219"/>
        <end position="243"/>
    </location>
</feature>
<dbReference type="OrthoDB" id="10267833at2759"/>
<dbReference type="InterPro" id="IPR043203">
    <property type="entry name" value="VGCC_Ca_Na"/>
</dbReference>
<comment type="subcellular location">
    <subcellularLocation>
        <location evidence="1">Membrane</location>
        <topology evidence="1">Multi-pass membrane protein</topology>
    </subcellularLocation>
</comment>
<name>A0A8J5XSH9_DIALT</name>
<evidence type="ECO:0000256" key="5">
    <source>
        <dbReference type="SAM" id="Coils"/>
    </source>
</evidence>
<keyword evidence="10" id="KW-1185">Reference proteome</keyword>
<feature type="transmembrane region" description="Helical" evidence="7">
    <location>
        <begin position="148"/>
        <end position="167"/>
    </location>
</feature>
<feature type="transmembrane region" description="Helical" evidence="7">
    <location>
        <begin position="179"/>
        <end position="199"/>
    </location>
</feature>
<dbReference type="InterPro" id="IPR005821">
    <property type="entry name" value="Ion_trans_dom"/>
</dbReference>
<reference evidence="9" key="1">
    <citation type="submission" date="2021-05" db="EMBL/GenBank/DDBJ databases">
        <title>The genome of the haptophyte Pavlova lutheri (Diacronema luteri, Pavlovales) - a model for lipid biosynthesis in eukaryotic algae.</title>
        <authorList>
            <person name="Hulatt C.J."/>
            <person name="Posewitz M.C."/>
        </authorList>
    </citation>
    <scope>NUCLEOTIDE SEQUENCE</scope>
    <source>
        <strain evidence="9">NIVA-4/92</strain>
    </source>
</reference>
<dbReference type="SUPFAM" id="SSF81324">
    <property type="entry name" value="Voltage-gated potassium channels"/>
    <property type="match status" value="1"/>
</dbReference>
<dbReference type="PANTHER" id="PTHR10037">
    <property type="entry name" value="VOLTAGE-GATED CATION CHANNEL CALCIUM AND SODIUM"/>
    <property type="match status" value="1"/>
</dbReference>
<gene>
    <name evidence="9" type="ORF">KFE25_006664</name>
</gene>
<keyword evidence="4 7" id="KW-0472">Membrane</keyword>
<dbReference type="PANTHER" id="PTHR10037:SF62">
    <property type="entry name" value="SODIUM CHANNEL PROTEIN 60E"/>
    <property type="match status" value="1"/>
</dbReference>
<evidence type="ECO:0000259" key="8">
    <source>
        <dbReference type="Pfam" id="PF00520"/>
    </source>
</evidence>
<dbReference type="OMA" id="SARWYQA"/>
<dbReference type="GO" id="GO:0005248">
    <property type="term" value="F:voltage-gated sodium channel activity"/>
    <property type="evidence" value="ECO:0007669"/>
    <property type="project" value="TreeGrafter"/>
</dbReference>
<feature type="compositionally biased region" description="Low complexity" evidence="6">
    <location>
        <begin position="1"/>
        <end position="11"/>
    </location>
</feature>
<evidence type="ECO:0000313" key="9">
    <source>
        <dbReference type="EMBL" id="KAG8467612.1"/>
    </source>
</evidence>
<evidence type="ECO:0000256" key="2">
    <source>
        <dbReference type="ARBA" id="ARBA00022692"/>
    </source>
</evidence>
<protein>
    <recommendedName>
        <fullName evidence="8">Ion transport domain-containing protein</fullName>
    </recommendedName>
</protein>
<feature type="domain" description="Ion transport" evidence="8">
    <location>
        <begin position="151"/>
        <end position="367"/>
    </location>
</feature>
<evidence type="ECO:0000313" key="10">
    <source>
        <dbReference type="Proteomes" id="UP000751190"/>
    </source>
</evidence>
<dbReference type="Gene3D" id="1.10.287.70">
    <property type="match status" value="1"/>
</dbReference>
<feature type="transmembrane region" description="Helical" evidence="7">
    <location>
        <begin position="264"/>
        <end position="289"/>
    </location>
</feature>
<dbReference type="GO" id="GO:0001518">
    <property type="term" value="C:voltage-gated sodium channel complex"/>
    <property type="evidence" value="ECO:0007669"/>
    <property type="project" value="TreeGrafter"/>
</dbReference>
<dbReference type="GO" id="GO:0086010">
    <property type="term" value="P:membrane depolarization during action potential"/>
    <property type="evidence" value="ECO:0007669"/>
    <property type="project" value="TreeGrafter"/>
</dbReference>
<evidence type="ECO:0000256" key="6">
    <source>
        <dbReference type="SAM" id="MobiDB-lite"/>
    </source>
</evidence>
<feature type="region of interest" description="Disordered" evidence="6">
    <location>
        <begin position="1"/>
        <end position="124"/>
    </location>
</feature>
<dbReference type="EMBL" id="JAGTXO010000005">
    <property type="protein sequence ID" value="KAG8467612.1"/>
    <property type="molecule type" value="Genomic_DNA"/>
</dbReference>
<feature type="region of interest" description="Disordered" evidence="6">
    <location>
        <begin position="500"/>
        <end position="522"/>
    </location>
</feature>
<evidence type="ECO:0000256" key="1">
    <source>
        <dbReference type="ARBA" id="ARBA00004141"/>
    </source>
</evidence>